<dbReference type="Pfam" id="PF18199">
    <property type="entry name" value="Dynein_C"/>
    <property type="match status" value="2"/>
</dbReference>
<dbReference type="Gene3D" id="1.10.8.720">
    <property type="entry name" value="Region D6 of dynein motor"/>
    <property type="match status" value="1"/>
</dbReference>
<dbReference type="Gene3D" id="3.40.50.300">
    <property type="entry name" value="P-loop containing nucleotide triphosphate hydrolases"/>
    <property type="match status" value="1"/>
</dbReference>
<dbReference type="PANTHER" id="PTHR22878">
    <property type="entry name" value="DYNEIN HEAVY CHAIN 6, AXONEMAL-LIKE-RELATED"/>
    <property type="match status" value="1"/>
</dbReference>
<gene>
    <name evidence="4" type="ORF">PYW07_005699</name>
</gene>
<dbReference type="Gene3D" id="1.20.1270.280">
    <property type="match status" value="1"/>
</dbReference>
<organism evidence="4 5">
    <name type="scientific">Mythimna separata</name>
    <name type="common">Oriental armyworm</name>
    <name type="synonym">Pseudaletia separata</name>
    <dbReference type="NCBI Taxonomy" id="271217"/>
    <lineage>
        <taxon>Eukaryota</taxon>
        <taxon>Metazoa</taxon>
        <taxon>Ecdysozoa</taxon>
        <taxon>Arthropoda</taxon>
        <taxon>Hexapoda</taxon>
        <taxon>Insecta</taxon>
        <taxon>Pterygota</taxon>
        <taxon>Neoptera</taxon>
        <taxon>Endopterygota</taxon>
        <taxon>Lepidoptera</taxon>
        <taxon>Glossata</taxon>
        <taxon>Ditrysia</taxon>
        <taxon>Noctuoidea</taxon>
        <taxon>Noctuidae</taxon>
        <taxon>Noctuinae</taxon>
        <taxon>Hadenini</taxon>
        <taxon>Mythimna</taxon>
    </lineage>
</organism>
<evidence type="ECO:0000259" key="2">
    <source>
        <dbReference type="Pfam" id="PF18198"/>
    </source>
</evidence>
<reference evidence="4" key="1">
    <citation type="submission" date="2023-03" db="EMBL/GenBank/DDBJ databases">
        <title>Chromosome-level genomes of two armyworms, Mythimna separata and Mythimna loreyi, provide insights into the biosynthesis and reception of sex pheromones.</title>
        <authorList>
            <person name="Zhao H."/>
        </authorList>
    </citation>
    <scope>NUCLEOTIDE SEQUENCE</scope>
    <source>
        <strain evidence="4">BeijingLab</strain>
        <tissue evidence="4">Pupa</tissue>
    </source>
</reference>
<evidence type="ECO:0000259" key="3">
    <source>
        <dbReference type="Pfam" id="PF18199"/>
    </source>
</evidence>
<dbReference type="GO" id="GO:0008569">
    <property type="term" value="F:minus-end-directed microtubule motor activity"/>
    <property type="evidence" value="ECO:0007669"/>
    <property type="project" value="InterPro"/>
</dbReference>
<dbReference type="InterPro" id="IPR042219">
    <property type="entry name" value="AAA_lid_11_sf"/>
</dbReference>
<dbReference type="EMBL" id="JARGEI010000016">
    <property type="protein sequence ID" value="KAJ8717769.1"/>
    <property type="molecule type" value="Genomic_DNA"/>
</dbReference>
<dbReference type="Pfam" id="PF18198">
    <property type="entry name" value="AAA_lid_11"/>
    <property type="match status" value="1"/>
</dbReference>
<protein>
    <submittedName>
        <fullName evidence="4">Uncharacterized protein</fullName>
    </submittedName>
</protein>
<dbReference type="GO" id="GO:0007018">
    <property type="term" value="P:microtubule-based movement"/>
    <property type="evidence" value="ECO:0007669"/>
    <property type="project" value="InterPro"/>
</dbReference>
<dbReference type="GO" id="GO:0030286">
    <property type="term" value="C:dynein complex"/>
    <property type="evidence" value="ECO:0007669"/>
    <property type="project" value="InterPro"/>
</dbReference>
<dbReference type="InterPro" id="IPR027417">
    <property type="entry name" value="P-loop_NTPase"/>
</dbReference>
<evidence type="ECO:0000259" key="1">
    <source>
        <dbReference type="Pfam" id="PF03028"/>
    </source>
</evidence>
<feature type="domain" description="Dynein heavy chain C-terminal" evidence="3">
    <location>
        <begin position="434"/>
        <end position="560"/>
    </location>
</feature>
<dbReference type="FunFam" id="1.10.8.720:FF:000005">
    <property type="entry name" value="Dynein axonemal heavy chain 10"/>
    <property type="match status" value="1"/>
</dbReference>
<name>A0AAD7YJD7_MYTSE</name>
<dbReference type="Pfam" id="PF03028">
    <property type="entry name" value="Dynein_heavy"/>
    <property type="match status" value="1"/>
</dbReference>
<proteinExistence type="predicted"/>
<accession>A0AAD7YJD7</accession>
<dbReference type="AlphaFoldDB" id="A0AAD7YJD7"/>
<dbReference type="GO" id="GO:0045505">
    <property type="term" value="F:dynein intermediate chain binding"/>
    <property type="evidence" value="ECO:0007669"/>
    <property type="project" value="InterPro"/>
</dbReference>
<sequence>MSFLRELEKQLEMMSKPHPEYRLWLTTDPTPTFPIGILQRSLKVVTEPPNGLKLNLRNTYFKMRNHALEECLHPQFRKLTYVLAFFHAVVQERRKYDKIGWNISYDFAESDFTVCMQILQCYLDRCYAVRGPTPWATLKYLFGEVMYGGRVIDDYDRRVVGTYMEEYLGEFLFDKFQPFHFYCDSVFDYVIPPDGEKDNYIEFIDTLPLANTPEVFGLHPNAEIGYFSQAVREMWGHLIELQPQTSEGGGAMSREEFIDTTAQDVLAKLPVPYEIWRVRKQFEMNITPTLVVLLQELERFNRLILKMQSTLSLLRKALAGEIGMDAVLDNVSYCMFNGQLPEVWRDLAPATCKGLGGWMDHFMSRTKQYTDWATMEEPVVIWLSGLHIPESYLIAHIQIACRLYTWPLDRSTQFTRVTSWTNVDEIEERPVCIACRLYTWPLDRSTQFTRVTSWTNVDEIEERPVCGCYVRGLYLEGSRWDLEERCLRRSHPKVLVTELPIMYVIPIEAHKLKLQNTLRTPVYTTSQRRNAMGVGLVFNSDLWTAEHPSHWILQGVCLIMNTD</sequence>
<feature type="domain" description="Dynein heavy chain AAA lid" evidence="2">
    <location>
        <begin position="76"/>
        <end position="222"/>
    </location>
</feature>
<dbReference type="InterPro" id="IPR043160">
    <property type="entry name" value="Dynein_C_barrel"/>
</dbReference>
<dbReference type="PANTHER" id="PTHR22878:SF63">
    <property type="entry name" value="DYNEIN AXONEMAL HEAVY CHAIN 10"/>
    <property type="match status" value="1"/>
</dbReference>
<dbReference type="InterPro" id="IPR026983">
    <property type="entry name" value="DHC"/>
</dbReference>
<dbReference type="GO" id="GO:0051959">
    <property type="term" value="F:dynein light intermediate chain binding"/>
    <property type="evidence" value="ECO:0007669"/>
    <property type="project" value="InterPro"/>
</dbReference>
<feature type="domain" description="Dynein heavy chain region D6 P-loop" evidence="1">
    <location>
        <begin position="2"/>
        <end position="45"/>
    </location>
</feature>
<evidence type="ECO:0000313" key="5">
    <source>
        <dbReference type="Proteomes" id="UP001231518"/>
    </source>
</evidence>
<keyword evidence="5" id="KW-1185">Reference proteome</keyword>
<dbReference type="FunFam" id="3.10.490.20:FF:000006">
    <property type="entry name" value="Dynein axonemal heavy chain 10"/>
    <property type="match status" value="1"/>
</dbReference>
<dbReference type="InterPro" id="IPR041658">
    <property type="entry name" value="AAA_lid_11"/>
</dbReference>
<dbReference type="FunFam" id="1.20.1270.280:FF:000005">
    <property type="entry name" value="Dynein axonemal heavy chain 10"/>
    <property type="match status" value="1"/>
</dbReference>
<dbReference type="InterPro" id="IPR004273">
    <property type="entry name" value="Dynein_heavy_D6_P-loop"/>
</dbReference>
<dbReference type="Proteomes" id="UP001231518">
    <property type="component" value="Chromosome 18"/>
</dbReference>
<feature type="domain" description="Dynein heavy chain C-terminal" evidence="3">
    <location>
        <begin position="229"/>
        <end position="430"/>
    </location>
</feature>
<dbReference type="Gene3D" id="3.10.490.20">
    <property type="match status" value="1"/>
</dbReference>
<comment type="caution">
    <text evidence="4">The sequence shown here is derived from an EMBL/GenBank/DDBJ whole genome shotgun (WGS) entry which is preliminary data.</text>
</comment>
<dbReference type="InterPro" id="IPR041228">
    <property type="entry name" value="Dynein_C"/>
</dbReference>
<evidence type="ECO:0000313" key="4">
    <source>
        <dbReference type="EMBL" id="KAJ8717769.1"/>
    </source>
</evidence>